<feature type="binding site" evidence="10">
    <location>
        <begin position="272"/>
        <end position="273"/>
    </location>
    <ligand>
        <name>4-CDP-2-C-methyl-D-erythritol 2-phosphate</name>
        <dbReference type="ChEBI" id="CHEBI:57919"/>
    </ligand>
</feature>
<evidence type="ECO:0000256" key="7">
    <source>
        <dbReference type="ARBA" id="ARBA00023229"/>
    </source>
</evidence>
<dbReference type="FunFam" id="3.90.550.10:FF:000003">
    <property type="entry name" value="2-C-methyl-D-erythritol 4-phosphate cytidylyltransferase"/>
    <property type="match status" value="1"/>
</dbReference>
<dbReference type="InterPro" id="IPR029044">
    <property type="entry name" value="Nucleotide-diphossugar_trans"/>
</dbReference>
<keyword evidence="4" id="KW-0808">Transferase</keyword>
<dbReference type="CDD" id="cd02516">
    <property type="entry name" value="CDP-ME_synthetase"/>
    <property type="match status" value="1"/>
</dbReference>
<keyword evidence="6 10" id="KW-0479">Metal-binding</keyword>
<sequence>MKQQISVIIPAAGASLRFLKWQQENITSKIYSELLGRPLISHSLAVFNELPEVSEIVIAIPKGEAGQFKKLILSPLRIRKKVSLVTGGKTRTESVWNALVCVSKKSRFVCIHDAARPMIQPGWLMKLANKIGSADGIVLGAAMVPTIKELNAGTKLVRKTLDRSQLFEAQTPQLICKNKLMEAYRKLGQAAFQVTDDASLIEAIGGKIKTYIQPDPNLKVTTYQDLILIRKIMDGSCKLKFGFGCDLHRLAPNRKFYLGGIQIPSRVGPVGHSDGDPLLHAMTDGVLGAMGEGDIGDFFSDRDPRWKNMRSIKFLNEALRLARSKGYVPFQVDANIVLEKPKLGKKKREIGTYLAKILSLNKEQVNIKAKTAEGLGPEGAGEAVSCHALIVMKSVGGLK</sequence>
<dbReference type="NCBIfam" id="TIGR00151">
    <property type="entry name" value="ispF"/>
    <property type="match status" value="1"/>
</dbReference>
<accession>A0A1G1L037</accession>
<evidence type="ECO:0000313" key="14">
    <source>
        <dbReference type="Proteomes" id="UP000178187"/>
    </source>
</evidence>
<dbReference type="InterPro" id="IPR034683">
    <property type="entry name" value="IspD/TarI"/>
</dbReference>
<feature type="site" description="Transition state stabilizer" evidence="10">
    <location>
        <position position="272"/>
    </location>
</feature>
<comment type="caution">
    <text evidence="13">The sequence shown here is derived from an EMBL/GenBank/DDBJ whole genome shotgun (WGS) entry which is preliminary data.</text>
</comment>
<evidence type="ECO:0000256" key="11">
    <source>
        <dbReference type="RuleBase" id="RU004395"/>
    </source>
</evidence>
<dbReference type="PANTHER" id="PTHR43181">
    <property type="entry name" value="2-C-METHYL-D-ERYTHRITOL 2,4-CYCLODIPHOSPHATE SYNTHASE, CHLOROPLASTIC"/>
    <property type="match status" value="1"/>
</dbReference>
<evidence type="ECO:0000256" key="2">
    <source>
        <dbReference type="ARBA" id="ARBA00004709"/>
    </source>
</evidence>
<evidence type="ECO:0000256" key="9">
    <source>
        <dbReference type="ARBA" id="ARBA00023268"/>
    </source>
</evidence>
<comment type="caution">
    <text evidence="10">Lacks conserved residue(s) required for the propagation of feature annotation.</text>
</comment>
<dbReference type="HAMAP" id="MF_00107">
    <property type="entry name" value="IspF"/>
    <property type="match status" value="1"/>
</dbReference>
<evidence type="ECO:0000256" key="3">
    <source>
        <dbReference type="ARBA" id="ARBA00012579"/>
    </source>
</evidence>
<dbReference type="PROSITE" id="PS01295">
    <property type="entry name" value="ISPD"/>
    <property type="match status" value="1"/>
</dbReference>
<evidence type="ECO:0000259" key="12">
    <source>
        <dbReference type="Pfam" id="PF02542"/>
    </source>
</evidence>
<evidence type="ECO:0000256" key="1">
    <source>
        <dbReference type="ARBA" id="ARBA00000200"/>
    </source>
</evidence>
<protein>
    <recommendedName>
        <fullName evidence="3 10">2-C-methyl-D-erythritol 2,4-cyclodiphosphate synthase</fullName>
        <shortName evidence="10">MECDP-synthase</shortName>
        <shortName evidence="10">MECPP-synthase</shortName>
        <shortName evidence="10">MECPS</shortName>
        <ecNumber evidence="3 10">4.6.1.12</ecNumber>
    </recommendedName>
</protein>
<evidence type="ECO:0000313" key="13">
    <source>
        <dbReference type="EMBL" id="OGW98513.1"/>
    </source>
</evidence>
<dbReference type="UniPathway" id="UPA00056">
    <property type="reaction ID" value="UER00095"/>
</dbReference>
<dbReference type="PROSITE" id="PS01350">
    <property type="entry name" value="ISPF"/>
    <property type="match status" value="1"/>
</dbReference>
<proteinExistence type="inferred from homology"/>
<evidence type="ECO:0000256" key="6">
    <source>
        <dbReference type="ARBA" id="ARBA00022723"/>
    </source>
</evidence>
<reference evidence="13 14" key="1">
    <citation type="journal article" date="2016" name="Nat. Commun.">
        <title>Thousands of microbial genomes shed light on interconnected biogeochemical processes in an aquifer system.</title>
        <authorList>
            <person name="Anantharaman K."/>
            <person name="Brown C.T."/>
            <person name="Hug L.A."/>
            <person name="Sharon I."/>
            <person name="Castelle C.J."/>
            <person name="Probst A.J."/>
            <person name="Thomas B.C."/>
            <person name="Singh A."/>
            <person name="Wilkins M.J."/>
            <person name="Karaoz U."/>
            <person name="Brodie E.L."/>
            <person name="Williams K.H."/>
            <person name="Hubbard S.S."/>
            <person name="Banfield J.F."/>
        </authorList>
    </citation>
    <scope>NUCLEOTIDE SEQUENCE [LARGE SCALE GENOMIC DNA]</scope>
</reference>
<dbReference type="InterPro" id="IPR003526">
    <property type="entry name" value="MECDP_synthase"/>
</dbReference>
<gene>
    <name evidence="10" type="primary">ispF</name>
    <name evidence="13" type="ORF">A3G33_09000</name>
</gene>
<dbReference type="AlphaFoldDB" id="A0A1G1L037"/>
<keyword evidence="7 10" id="KW-0414">Isoprene biosynthesis</keyword>
<dbReference type="Pfam" id="PF02542">
    <property type="entry name" value="YgbB"/>
    <property type="match status" value="1"/>
</dbReference>
<feature type="binding site" evidence="10">
    <location>
        <begin position="299"/>
        <end position="303"/>
    </location>
    <ligand>
        <name>4-CDP-2-C-methyl-D-erythritol 2-phosphate</name>
        <dbReference type="ChEBI" id="CHEBI:57919"/>
    </ligand>
</feature>
<dbReference type="GO" id="GO:0008685">
    <property type="term" value="F:2-C-methyl-D-erythritol 2,4-cyclodiphosphate synthase activity"/>
    <property type="evidence" value="ECO:0007669"/>
    <property type="project" value="UniProtKB-UniRule"/>
</dbReference>
<comment type="pathway">
    <text evidence="2 10">Isoprenoid biosynthesis; isopentenyl diphosphate biosynthesis via DXP pathway; isopentenyl diphosphate from 1-deoxy-D-xylulose 5-phosphate: step 4/6.</text>
</comment>
<feature type="binding site" evidence="10">
    <location>
        <position position="246"/>
    </location>
    <ligand>
        <name>a divalent metal cation</name>
        <dbReference type="ChEBI" id="CHEBI:60240"/>
    </ligand>
</feature>
<comment type="subunit">
    <text evidence="10">Homotrimer.</text>
</comment>
<evidence type="ECO:0000256" key="8">
    <source>
        <dbReference type="ARBA" id="ARBA00023239"/>
    </source>
</evidence>
<dbReference type="SUPFAM" id="SSF69765">
    <property type="entry name" value="IpsF-like"/>
    <property type="match status" value="1"/>
</dbReference>
<keyword evidence="5" id="KW-0548">Nucleotidyltransferase</keyword>
<comment type="catalytic activity">
    <reaction evidence="1 10 11">
        <text>4-CDP-2-C-methyl-D-erythritol 2-phosphate = 2-C-methyl-D-erythritol 2,4-cyclic diphosphate + CMP</text>
        <dbReference type="Rhea" id="RHEA:23864"/>
        <dbReference type="ChEBI" id="CHEBI:57919"/>
        <dbReference type="ChEBI" id="CHEBI:58483"/>
        <dbReference type="ChEBI" id="CHEBI:60377"/>
        <dbReference type="EC" id="4.6.1.12"/>
    </reaction>
</comment>
<dbReference type="Pfam" id="PF01128">
    <property type="entry name" value="IspD"/>
    <property type="match status" value="1"/>
</dbReference>
<feature type="binding site" evidence="10">
    <location>
        <position position="280"/>
    </location>
    <ligand>
        <name>a divalent metal cation</name>
        <dbReference type="ChEBI" id="CHEBI:60240"/>
    </ligand>
</feature>
<dbReference type="InterPro" id="IPR020555">
    <property type="entry name" value="MECDP_synthase_CS"/>
</dbReference>
<comment type="cofactor">
    <cofactor evidence="10">
        <name>a divalent metal cation</name>
        <dbReference type="ChEBI" id="CHEBI:60240"/>
    </cofactor>
    <text evidence="10">Binds 1 divalent metal cation per subunit.</text>
</comment>
<feature type="site" description="Transition state stabilizer" evidence="10">
    <location>
        <position position="371"/>
    </location>
</feature>
<evidence type="ECO:0000256" key="4">
    <source>
        <dbReference type="ARBA" id="ARBA00022679"/>
    </source>
</evidence>
<dbReference type="PANTHER" id="PTHR43181:SF1">
    <property type="entry name" value="2-C-METHYL-D-ERYTHRITOL 2,4-CYCLODIPHOSPHATE SYNTHASE, CHLOROPLASTIC"/>
    <property type="match status" value="1"/>
</dbReference>
<dbReference type="Gene3D" id="3.30.1330.50">
    <property type="entry name" value="2-C-methyl-D-erythritol 2,4-cyclodiphosphate synthase"/>
    <property type="match status" value="1"/>
</dbReference>
<evidence type="ECO:0000256" key="5">
    <source>
        <dbReference type="ARBA" id="ARBA00022695"/>
    </source>
</evidence>
<name>A0A1G1L037_9BACT</name>
<dbReference type="Gene3D" id="3.90.550.10">
    <property type="entry name" value="Spore Coat Polysaccharide Biosynthesis Protein SpsA, Chain A"/>
    <property type="match status" value="1"/>
</dbReference>
<dbReference type="InterPro" id="IPR036571">
    <property type="entry name" value="MECDP_synthase_sf"/>
</dbReference>
<dbReference type="GO" id="GO:0016114">
    <property type="term" value="P:terpenoid biosynthetic process"/>
    <property type="evidence" value="ECO:0007669"/>
    <property type="project" value="InterPro"/>
</dbReference>
<dbReference type="GO" id="GO:0019288">
    <property type="term" value="P:isopentenyl diphosphate biosynthetic process, methylerythritol 4-phosphate pathway"/>
    <property type="evidence" value="ECO:0007669"/>
    <property type="project" value="UniProtKB-UniRule"/>
</dbReference>
<feature type="binding site" evidence="10">
    <location>
        <begin position="294"/>
        <end position="296"/>
    </location>
    <ligand>
        <name>4-CDP-2-C-methyl-D-erythritol 2-phosphate</name>
        <dbReference type="ChEBI" id="CHEBI:57919"/>
    </ligand>
</feature>
<dbReference type="GO" id="GO:0046872">
    <property type="term" value="F:metal ion binding"/>
    <property type="evidence" value="ECO:0007669"/>
    <property type="project" value="UniProtKB-KW"/>
</dbReference>
<feature type="binding site" evidence="10">
    <location>
        <begin position="246"/>
        <end position="248"/>
    </location>
    <ligand>
        <name>4-CDP-2-C-methyl-D-erythritol 2-phosphate</name>
        <dbReference type="ChEBI" id="CHEBI:57919"/>
    </ligand>
</feature>
<feature type="domain" description="2-C-methyl-D-erythritol 2,4-cyclodiphosphate synthase" evidence="12">
    <location>
        <begin position="240"/>
        <end position="392"/>
    </location>
</feature>
<dbReference type="EC" id="4.6.1.12" evidence="3 10"/>
<dbReference type="GO" id="GO:0050518">
    <property type="term" value="F:2-C-methyl-D-erythritol 4-phosphate cytidylyltransferase activity"/>
    <property type="evidence" value="ECO:0007669"/>
    <property type="project" value="UniProtKB-ARBA"/>
</dbReference>
<dbReference type="InterPro" id="IPR018294">
    <property type="entry name" value="ISPD_synthase_CS"/>
</dbReference>
<dbReference type="EMBL" id="MHFR01000032">
    <property type="protein sequence ID" value="OGW98513.1"/>
    <property type="molecule type" value="Genomic_DNA"/>
</dbReference>
<feature type="binding site" evidence="10">
    <location>
        <position position="248"/>
    </location>
    <ligand>
        <name>a divalent metal cation</name>
        <dbReference type="ChEBI" id="CHEBI:60240"/>
    </ligand>
</feature>
<comment type="function">
    <text evidence="10">Involved in the biosynthesis of isopentenyl diphosphate (IPP) and dimethylallyl diphosphate (DMAPP), two major building blocks of isoprenoid compounds. Catalyzes the conversion of 4-diphosphocytidyl-2-C-methyl-D-erythritol 2-phosphate (CDP-ME2P) to 2-C-methyl-D-erythritol 2,4-cyclodiphosphate (ME-CPP) with a corresponding release of cytidine 5-monophosphate (CMP).</text>
</comment>
<evidence type="ECO:0000256" key="10">
    <source>
        <dbReference type="HAMAP-Rule" id="MF_00107"/>
    </source>
</evidence>
<dbReference type="SUPFAM" id="SSF53448">
    <property type="entry name" value="Nucleotide-diphospho-sugar transferases"/>
    <property type="match status" value="1"/>
</dbReference>
<dbReference type="Proteomes" id="UP000178187">
    <property type="component" value="Unassembled WGS sequence"/>
</dbReference>
<comment type="similarity">
    <text evidence="10 11">Belongs to the IspF family.</text>
</comment>
<organism evidence="13 14">
    <name type="scientific">Candidatus Danuiimicrobium aquiferis</name>
    <dbReference type="NCBI Taxonomy" id="1801832"/>
    <lineage>
        <taxon>Bacteria</taxon>
        <taxon>Pseudomonadati</taxon>
        <taxon>Candidatus Omnitrophota</taxon>
        <taxon>Candidatus Danuiimicrobium</taxon>
    </lineage>
</organism>
<keyword evidence="8 10" id="KW-0456">Lyase</keyword>
<keyword evidence="9" id="KW-0511">Multifunctional enzyme</keyword>
<dbReference type="CDD" id="cd00554">
    <property type="entry name" value="MECDP_synthase"/>
    <property type="match status" value="1"/>
</dbReference>